<dbReference type="AlphaFoldDB" id="A0A7S1BRK1"/>
<dbReference type="SUPFAM" id="SSF56214">
    <property type="entry name" value="4'-phosphopantetheinyl transferase"/>
    <property type="match status" value="1"/>
</dbReference>
<dbReference type="Gene3D" id="3.90.470.20">
    <property type="entry name" value="4'-phosphopantetheinyl transferase domain"/>
    <property type="match status" value="1"/>
</dbReference>
<proteinExistence type="predicted"/>
<gene>
    <name evidence="1" type="ORF">CHYS00102_LOCUS23106</name>
</gene>
<name>A0A7S1BRK1_9STRA</name>
<accession>A0A7S1BRK1</accession>
<dbReference type="GO" id="GO:0000287">
    <property type="term" value="F:magnesium ion binding"/>
    <property type="evidence" value="ECO:0007669"/>
    <property type="project" value="InterPro"/>
</dbReference>
<dbReference type="GO" id="GO:0008897">
    <property type="term" value="F:holo-[acyl-carrier-protein] synthase activity"/>
    <property type="evidence" value="ECO:0007669"/>
    <property type="project" value="InterPro"/>
</dbReference>
<sequence length="418" mass="47133">MKESFVKAHGEGIGMNLASISFQYNQDWQDDNPVSSEGNQRMVTRASMKIGGLDTSDRWTTVVSKIDGDHVCSVTLGTMKVRGECHDDFSAKLSSIGYDDDESGIDQILEMTGGLTFQPVFLSEMIPQTSWMKLYKARHENTVWPKRSNELKERWVRYVFSPYHWTVCCQNNSKPAMVYAVNLEAIEHTEKDGKMYTEWEPPDAIPSFSIAIAFGNVFSPPERLRRLLLQLRKSFAHVFFCLDGHSDNHNGDTIGKMTNFLDLAHLCDDIAVRTRPTMFVTDQGRALLSIVPLLSGVRVDSDTFFSDRNVEMQCQYGFYNISPIEPLKGGTGGRLKKDEFCRKELGEVISFSNFLPDKSTFHALADQVYTLSPNVHLASPGAEKFGMINIRTVCLQESEIIRHIFSSCITKDKGCSIL</sequence>
<dbReference type="InterPro" id="IPR037143">
    <property type="entry name" value="4-PPantetheinyl_Trfase_dom_sf"/>
</dbReference>
<reference evidence="1" key="1">
    <citation type="submission" date="2021-01" db="EMBL/GenBank/DDBJ databases">
        <authorList>
            <person name="Corre E."/>
            <person name="Pelletier E."/>
            <person name="Niang G."/>
            <person name="Scheremetjew M."/>
            <person name="Finn R."/>
            <person name="Kale V."/>
            <person name="Holt S."/>
            <person name="Cochrane G."/>
            <person name="Meng A."/>
            <person name="Brown T."/>
            <person name="Cohen L."/>
        </authorList>
    </citation>
    <scope>NUCLEOTIDE SEQUENCE</scope>
    <source>
        <strain evidence="1">308</strain>
    </source>
</reference>
<protein>
    <submittedName>
        <fullName evidence="1">Uncharacterized protein</fullName>
    </submittedName>
</protein>
<dbReference type="EMBL" id="HBFR01031864">
    <property type="protein sequence ID" value="CAD8895892.1"/>
    <property type="molecule type" value="Transcribed_RNA"/>
</dbReference>
<organism evidence="1">
    <name type="scientific">Corethron hystrix</name>
    <dbReference type="NCBI Taxonomy" id="216773"/>
    <lineage>
        <taxon>Eukaryota</taxon>
        <taxon>Sar</taxon>
        <taxon>Stramenopiles</taxon>
        <taxon>Ochrophyta</taxon>
        <taxon>Bacillariophyta</taxon>
        <taxon>Coscinodiscophyceae</taxon>
        <taxon>Corethrophycidae</taxon>
        <taxon>Corethrales</taxon>
        <taxon>Corethraceae</taxon>
        <taxon>Corethron</taxon>
    </lineage>
</organism>
<evidence type="ECO:0000313" key="1">
    <source>
        <dbReference type="EMBL" id="CAD8895892.1"/>
    </source>
</evidence>